<dbReference type="NCBIfam" id="TIGR04179">
    <property type="entry name" value="rhombo_lipo"/>
    <property type="match status" value="1"/>
</dbReference>
<evidence type="ECO:0000313" key="2">
    <source>
        <dbReference type="Proteomes" id="UP000245790"/>
    </source>
</evidence>
<dbReference type="OrthoDB" id="191116at2"/>
<keyword evidence="2" id="KW-1185">Reference proteome</keyword>
<organism evidence="1 2">
    <name type="scientific">Pleionea mediterranea</name>
    <dbReference type="NCBI Taxonomy" id="523701"/>
    <lineage>
        <taxon>Bacteria</taxon>
        <taxon>Pseudomonadati</taxon>
        <taxon>Pseudomonadota</taxon>
        <taxon>Gammaproteobacteria</taxon>
        <taxon>Oceanospirillales</taxon>
        <taxon>Pleioneaceae</taxon>
        <taxon>Pleionea</taxon>
    </lineage>
</organism>
<dbReference type="PROSITE" id="PS51257">
    <property type="entry name" value="PROKAR_LIPOPROTEIN"/>
    <property type="match status" value="1"/>
</dbReference>
<proteinExistence type="predicted"/>
<comment type="caution">
    <text evidence="1">The sequence shown here is derived from an EMBL/GenBank/DDBJ whole genome shotgun (WGS) entry which is preliminary data.</text>
</comment>
<reference evidence="1 2" key="1">
    <citation type="submission" date="2018-05" db="EMBL/GenBank/DDBJ databases">
        <title>Genomic Encyclopedia of Type Strains, Phase IV (KMG-IV): sequencing the most valuable type-strain genomes for metagenomic binning, comparative biology and taxonomic classification.</title>
        <authorList>
            <person name="Goeker M."/>
        </authorList>
    </citation>
    <scope>NUCLEOTIDE SEQUENCE [LARGE SCALE GENOMIC DNA]</scope>
    <source>
        <strain evidence="1 2">DSM 25350</strain>
    </source>
</reference>
<name>A0A316G0G9_9GAMM</name>
<dbReference type="InterPro" id="IPR026443">
    <property type="entry name" value="Rhombo_lipo"/>
</dbReference>
<evidence type="ECO:0000313" key="1">
    <source>
        <dbReference type="EMBL" id="PWK53855.1"/>
    </source>
</evidence>
<keyword evidence="1" id="KW-0449">Lipoprotein</keyword>
<sequence length="285" mass="31637">MNNVWKVSLILLTVIFVLAGCAGQQTRSRSSVVDYLYPSDQDVAIKPSVPVLKLPVKVGIAFVPSTPIDNHATNFWTGKKLTPNALTSVAKAELLEQVASQFREREYVQSIELIPTEYLSQGGGFSNLDQIKTMFDIDIIALVSHDQTQFTDENYLSLTYWSIVGAYIIKGEINDTNTMMDTVVYDISSRKMLFRAPGKSVVKGSATPVNLSEQLRNDSIKGFELAADEMIKNLSLQLEVFKNKIKNKTEDVKVVHRKNYTGGGAPSLLIFIILASLSLVRNRNS</sequence>
<protein>
    <submittedName>
        <fullName evidence="1">Rhombotail lipoprotein</fullName>
    </submittedName>
</protein>
<gene>
    <name evidence="1" type="ORF">C8D97_102245</name>
</gene>
<dbReference type="AlphaFoldDB" id="A0A316G0G9"/>
<dbReference type="RefSeq" id="WP_109761912.1">
    <property type="nucleotide sequence ID" value="NZ_QGGU01000002.1"/>
</dbReference>
<dbReference type="EMBL" id="QGGU01000002">
    <property type="protein sequence ID" value="PWK53855.1"/>
    <property type="molecule type" value="Genomic_DNA"/>
</dbReference>
<dbReference type="Proteomes" id="UP000245790">
    <property type="component" value="Unassembled WGS sequence"/>
</dbReference>
<accession>A0A316G0G9</accession>